<keyword evidence="1" id="KW-0472">Membrane</keyword>
<accession>A0A6N7SBH9</accession>
<reference evidence="4 5" key="1">
    <citation type="journal article" date="2019" name="Nat. Med.">
        <title>A library of human gut bacterial isolates paired with longitudinal multiomics data enables mechanistic microbiome research.</title>
        <authorList>
            <person name="Poyet M."/>
            <person name="Groussin M."/>
            <person name="Gibbons S.M."/>
            <person name="Avila-Pacheco J."/>
            <person name="Jiang X."/>
            <person name="Kearney S.M."/>
            <person name="Perrotta A.R."/>
            <person name="Berdy B."/>
            <person name="Zhao S."/>
            <person name="Lieberman T.D."/>
            <person name="Swanson P.K."/>
            <person name="Smith M."/>
            <person name="Roesemann S."/>
            <person name="Alexander J.E."/>
            <person name="Rich S.A."/>
            <person name="Livny J."/>
            <person name="Vlamakis H."/>
            <person name="Clish C."/>
            <person name="Bullock K."/>
            <person name="Deik A."/>
            <person name="Scott J."/>
            <person name="Pierce K.A."/>
            <person name="Xavier R.J."/>
            <person name="Alm E.J."/>
        </authorList>
    </citation>
    <scope>NUCLEOTIDE SEQUENCE [LARGE SCALE GENOMIC DNA]</scope>
    <source>
        <strain evidence="2 4">BIOML-A4</strain>
        <strain evidence="3 5">BIOML-A5</strain>
    </source>
</reference>
<sequence length="158" mass="17934">MKKKIMMTALVGALAGVALSTLITLGISLMHNNGQYYPVVPELILLCKTEVSAMLVQTICSLLYGAIWALASLIWTIENWSLLKQTLVHLAVCSFGTLPIAYCLWWMPHSLPGIGFYFSLFFLIYALIWFWQFTTMKRKISQLNQQLNVRGNTNQKEL</sequence>
<evidence type="ECO:0000313" key="2">
    <source>
        <dbReference type="EMBL" id="MSA90918.1"/>
    </source>
</evidence>
<dbReference type="Pfam" id="PF11457">
    <property type="entry name" value="DUF3021"/>
    <property type="match status" value="1"/>
</dbReference>
<evidence type="ECO:0000313" key="5">
    <source>
        <dbReference type="Proteomes" id="UP000480929"/>
    </source>
</evidence>
<keyword evidence="1" id="KW-0812">Transmembrane</keyword>
<dbReference type="EMBL" id="WKPI01000041">
    <property type="protein sequence ID" value="MSC34689.1"/>
    <property type="molecule type" value="Genomic_DNA"/>
</dbReference>
<dbReference type="InterPro" id="IPR021560">
    <property type="entry name" value="DUF3021"/>
</dbReference>
<dbReference type="Proteomes" id="UP000480929">
    <property type="component" value="Unassembled WGS sequence"/>
</dbReference>
<keyword evidence="5" id="KW-1185">Reference proteome</keyword>
<gene>
    <name evidence="3" type="ORF">GKD88_16295</name>
    <name evidence="2" type="ORF">GKE08_16415</name>
</gene>
<keyword evidence="1" id="KW-1133">Transmembrane helix</keyword>
<feature type="transmembrane region" description="Helical" evidence="1">
    <location>
        <begin position="87"/>
        <end position="108"/>
    </location>
</feature>
<dbReference type="Proteomes" id="UP000433575">
    <property type="component" value="Unassembled WGS sequence"/>
</dbReference>
<feature type="transmembrane region" description="Helical" evidence="1">
    <location>
        <begin position="54"/>
        <end position="75"/>
    </location>
</feature>
<dbReference type="AlphaFoldDB" id="A0A6N7SBH9"/>
<dbReference type="OrthoDB" id="1698302at2"/>
<feature type="transmembrane region" description="Helical" evidence="1">
    <location>
        <begin position="114"/>
        <end position="131"/>
    </location>
</feature>
<protein>
    <submittedName>
        <fullName evidence="2">DUF3021 family protein</fullName>
    </submittedName>
</protein>
<comment type="caution">
    <text evidence="2">The sequence shown here is derived from an EMBL/GenBank/DDBJ whole genome shotgun (WGS) entry which is preliminary data.</text>
</comment>
<name>A0A6N7SBH9_9FIRM</name>
<evidence type="ECO:0000256" key="1">
    <source>
        <dbReference type="SAM" id="Phobius"/>
    </source>
</evidence>
<evidence type="ECO:0000313" key="4">
    <source>
        <dbReference type="Proteomes" id="UP000433575"/>
    </source>
</evidence>
<dbReference type="EMBL" id="WKPJ01000038">
    <property type="protein sequence ID" value="MSA90918.1"/>
    <property type="molecule type" value="Genomic_DNA"/>
</dbReference>
<evidence type="ECO:0000313" key="3">
    <source>
        <dbReference type="EMBL" id="MSC34689.1"/>
    </source>
</evidence>
<proteinExistence type="predicted"/>
<organism evidence="2 4">
    <name type="scientific">Holdemania massiliensis</name>
    <dbReference type="NCBI Taxonomy" id="1468449"/>
    <lineage>
        <taxon>Bacteria</taxon>
        <taxon>Bacillati</taxon>
        <taxon>Bacillota</taxon>
        <taxon>Erysipelotrichia</taxon>
        <taxon>Erysipelotrichales</taxon>
        <taxon>Erysipelotrichaceae</taxon>
        <taxon>Holdemania</taxon>
    </lineage>
</organism>
<dbReference type="RefSeq" id="WP_154240346.1">
    <property type="nucleotide sequence ID" value="NZ_AP031450.1"/>
</dbReference>